<feature type="domain" description="Ig-like" evidence="4">
    <location>
        <begin position="27"/>
        <end position="119"/>
    </location>
</feature>
<dbReference type="InterPro" id="IPR007110">
    <property type="entry name" value="Ig-like_dom"/>
</dbReference>
<dbReference type="GO" id="GO:0005886">
    <property type="term" value="C:plasma membrane"/>
    <property type="evidence" value="ECO:0007669"/>
    <property type="project" value="TreeGrafter"/>
</dbReference>
<dbReference type="GeneTree" id="ENSGT00940000164102"/>
<organism evidence="5 6">
    <name type="scientific">Sarcophilus harrisii</name>
    <name type="common">Tasmanian devil</name>
    <name type="synonym">Sarcophilus laniarius</name>
    <dbReference type="NCBI Taxonomy" id="9305"/>
    <lineage>
        <taxon>Eukaryota</taxon>
        <taxon>Metazoa</taxon>
        <taxon>Chordata</taxon>
        <taxon>Craniata</taxon>
        <taxon>Vertebrata</taxon>
        <taxon>Euteleostomi</taxon>
        <taxon>Mammalia</taxon>
        <taxon>Metatheria</taxon>
        <taxon>Dasyuromorphia</taxon>
        <taxon>Dasyuridae</taxon>
        <taxon>Sarcophilus</taxon>
    </lineage>
</organism>
<evidence type="ECO:0000256" key="2">
    <source>
        <dbReference type="ARBA" id="ARBA00022859"/>
    </source>
</evidence>
<reference evidence="5 6" key="1">
    <citation type="journal article" date="2011" name="Proc. Natl. Acad. Sci. U.S.A.">
        <title>Genetic diversity and population structure of the endangered marsupial Sarcophilus harrisii (Tasmanian devil).</title>
        <authorList>
            <person name="Miller W."/>
            <person name="Hayes V.M."/>
            <person name="Ratan A."/>
            <person name="Petersen D.C."/>
            <person name="Wittekindt N.E."/>
            <person name="Miller J."/>
            <person name="Walenz B."/>
            <person name="Knight J."/>
            <person name="Qi J."/>
            <person name="Zhao F."/>
            <person name="Wang Q."/>
            <person name="Bedoya-Reina O.C."/>
            <person name="Katiyar N."/>
            <person name="Tomsho L.P."/>
            <person name="Kasson L.M."/>
            <person name="Hardie R.A."/>
            <person name="Woodbridge P."/>
            <person name="Tindall E.A."/>
            <person name="Bertelsen M.F."/>
            <person name="Dixon D."/>
            <person name="Pyecroft S."/>
            <person name="Helgen K.M."/>
            <person name="Lesk A.M."/>
            <person name="Pringle T.H."/>
            <person name="Patterson N."/>
            <person name="Zhang Y."/>
            <person name="Kreiss A."/>
            <person name="Woods G.M."/>
            <person name="Jones M.E."/>
            <person name="Schuster S.C."/>
        </authorList>
    </citation>
    <scope>NUCLEOTIDE SEQUENCE [LARGE SCALE GENOMIC DNA]</scope>
</reference>
<proteinExistence type="predicted"/>
<keyword evidence="1 3" id="KW-0732">Signal</keyword>
<dbReference type="GO" id="GO:0002376">
    <property type="term" value="P:immune system process"/>
    <property type="evidence" value="ECO:0007669"/>
    <property type="project" value="UniProtKB-KW"/>
</dbReference>
<dbReference type="AlphaFoldDB" id="A0A7N4P228"/>
<keyword evidence="6" id="KW-1185">Reference proteome</keyword>
<protein>
    <recommendedName>
        <fullName evidence="4">Ig-like domain-containing protein</fullName>
    </recommendedName>
</protein>
<keyword evidence="2" id="KW-0391">Immunity</keyword>
<name>A0A7N4P228_SARHA</name>
<dbReference type="InParanoid" id="A0A7N4P228"/>
<dbReference type="Proteomes" id="UP000007648">
    <property type="component" value="Unassembled WGS sequence"/>
</dbReference>
<evidence type="ECO:0000313" key="6">
    <source>
        <dbReference type="Proteomes" id="UP000007648"/>
    </source>
</evidence>
<dbReference type="Ensembl" id="ENSSHAT00000045284.1">
    <property type="protein sequence ID" value="ENSSHAP00000031363.1"/>
    <property type="gene ID" value="ENSSHAG00000026988.1"/>
</dbReference>
<dbReference type="InterPro" id="IPR013106">
    <property type="entry name" value="Ig_V-set"/>
</dbReference>
<dbReference type="InterPro" id="IPR050413">
    <property type="entry name" value="TCR_beta_variable"/>
</dbReference>
<feature type="chain" id="PRO_5029865525" description="Ig-like domain-containing protein" evidence="3">
    <location>
        <begin position="22"/>
        <end position="119"/>
    </location>
</feature>
<accession>A0A7N4P228</accession>
<reference evidence="5" key="3">
    <citation type="submission" date="2025-09" db="UniProtKB">
        <authorList>
            <consortium name="Ensembl"/>
        </authorList>
    </citation>
    <scope>IDENTIFICATION</scope>
</reference>
<evidence type="ECO:0000256" key="3">
    <source>
        <dbReference type="SAM" id="SignalP"/>
    </source>
</evidence>
<dbReference type="Pfam" id="PF07686">
    <property type="entry name" value="V-set"/>
    <property type="match status" value="1"/>
</dbReference>
<dbReference type="SUPFAM" id="SSF48726">
    <property type="entry name" value="Immunoglobulin"/>
    <property type="match status" value="1"/>
</dbReference>
<dbReference type="PANTHER" id="PTHR23268:SF13">
    <property type="entry name" value="IG-LIKE DOMAIN-CONTAINING PROTEIN"/>
    <property type="match status" value="1"/>
</dbReference>
<reference evidence="5" key="2">
    <citation type="submission" date="2025-08" db="UniProtKB">
        <authorList>
            <consortium name="Ensembl"/>
        </authorList>
    </citation>
    <scope>IDENTIFICATION</scope>
</reference>
<dbReference type="GO" id="GO:0007166">
    <property type="term" value="P:cell surface receptor signaling pathway"/>
    <property type="evidence" value="ECO:0007669"/>
    <property type="project" value="TreeGrafter"/>
</dbReference>
<dbReference type="PANTHER" id="PTHR23268">
    <property type="entry name" value="T-CELL RECEPTOR BETA CHAIN"/>
    <property type="match status" value="1"/>
</dbReference>
<evidence type="ECO:0000259" key="4">
    <source>
        <dbReference type="PROSITE" id="PS50835"/>
    </source>
</evidence>
<dbReference type="SMART" id="SM00406">
    <property type="entry name" value="IGv"/>
    <property type="match status" value="1"/>
</dbReference>
<dbReference type="InterPro" id="IPR036179">
    <property type="entry name" value="Ig-like_dom_sf"/>
</dbReference>
<evidence type="ECO:0000256" key="1">
    <source>
        <dbReference type="ARBA" id="ARBA00022729"/>
    </source>
</evidence>
<dbReference type="InterPro" id="IPR013783">
    <property type="entry name" value="Ig-like_fold"/>
</dbReference>
<feature type="signal peptide" evidence="3">
    <location>
        <begin position="1"/>
        <end position="21"/>
    </location>
</feature>
<sequence>MGSSLFCCVAICLLRVDFTNGKVAQIPRYLVTEVKQPVVLRCEQDEEEDNMYWYYQEIGQEPKMILFFHNKYMARINSTPDNFQGSRPSTSLCYLDISSASLRDSAIYLCASGRVSSGA</sequence>
<dbReference type="Gene3D" id="2.60.40.10">
    <property type="entry name" value="Immunoglobulins"/>
    <property type="match status" value="1"/>
</dbReference>
<dbReference type="PROSITE" id="PS50835">
    <property type="entry name" value="IG_LIKE"/>
    <property type="match status" value="1"/>
</dbReference>
<evidence type="ECO:0000313" key="5">
    <source>
        <dbReference type="Ensembl" id="ENSSHAP00000031363.1"/>
    </source>
</evidence>